<keyword evidence="1" id="KW-1133">Transmembrane helix</keyword>
<feature type="transmembrane region" description="Helical" evidence="1">
    <location>
        <begin position="6"/>
        <end position="24"/>
    </location>
</feature>
<protein>
    <recommendedName>
        <fullName evidence="4">Stage III sporulation protein AC</fullName>
    </recommendedName>
</protein>
<reference evidence="2 3" key="1">
    <citation type="submission" date="2014-12" db="EMBL/GenBank/DDBJ databases">
        <title>Draft genome sequence of Paenibacillus kamchatkensis strain B-2647.</title>
        <authorList>
            <person name="Karlyshev A.V."/>
            <person name="Kudryashova E.B."/>
        </authorList>
    </citation>
    <scope>NUCLEOTIDE SEQUENCE [LARGE SCALE GENOMIC DNA]</scope>
    <source>
        <strain evidence="2 3">VKM B-2647</strain>
    </source>
</reference>
<accession>A0ABR5AIB1</accession>
<keyword evidence="1" id="KW-0812">Transmembrane</keyword>
<feature type="transmembrane region" description="Helical" evidence="1">
    <location>
        <begin position="31"/>
        <end position="49"/>
    </location>
</feature>
<dbReference type="EMBL" id="JXAK01000016">
    <property type="protein sequence ID" value="KIL40766.1"/>
    <property type="molecule type" value="Genomic_DNA"/>
</dbReference>
<gene>
    <name evidence="2" type="ORF">SD70_10955</name>
</gene>
<keyword evidence="3" id="KW-1185">Reference proteome</keyword>
<evidence type="ECO:0000313" key="3">
    <source>
        <dbReference type="Proteomes" id="UP000031967"/>
    </source>
</evidence>
<evidence type="ECO:0000313" key="2">
    <source>
        <dbReference type="EMBL" id="KIL40766.1"/>
    </source>
</evidence>
<keyword evidence="1" id="KW-0472">Membrane</keyword>
<name>A0ABR5AIB1_9BACL</name>
<dbReference type="RefSeq" id="WP_041047614.1">
    <property type="nucleotide sequence ID" value="NZ_JXAK01000016.1"/>
</dbReference>
<evidence type="ECO:0008006" key="4">
    <source>
        <dbReference type="Google" id="ProtNLM"/>
    </source>
</evidence>
<dbReference type="Proteomes" id="UP000031967">
    <property type="component" value="Unassembled WGS sequence"/>
</dbReference>
<evidence type="ECO:0000256" key="1">
    <source>
        <dbReference type="SAM" id="Phobius"/>
    </source>
</evidence>
<organism evidence="2 3">
    <name type="scientific">Gordoniibacillus kamchatkensis</name>
    <dbReference type="NCBI Taxonomy" id="1590651"/>
    <lineage>
        <taxon>Bacteria</taxon>
        <taxon>Bacillati</taxon>
        <taxon>Bacillota</taxon>
        <taxon>Bacilli</taxon>
        <taxon>Bacillales</taxon>
        <taxon>Paenibacillaceae</taxon>
        <taxon>Gordoniibacillus</taxon>
    </lineage>
</organism>
<sequence>MKWGSVLGIVFVVMFMVMFQWPKMNETREKVAFAVLTAVGFVLAVLLLVNPEMPGPTQLIDAVFKPLGELLEK</sequence>
<proteinExistence type="predicted"/>
<comment type="caution">
    <text evidence="2">The sequence shown here is derived from an EMBL/GenBank/DDBJ whole genome shotgun (WGS) entry which is preliminary data.</text>
</comment>